<feature type="chain" id="PRO_5001829916" evidence="1">
    <location>
        <begin position="24"/>
        <end position="46"/>
    </location>
</feature>
<dbReference type="EMBL" id="KK116484">
    <property type="protein sequence ID" value="KFM67880.1"/>
    <property type="molecule type" value="Genomic_DNA"/>
</dbReference>
<dbReference type="AlphaFoldDB" id="A0A087TRZ1"/>
<dbReference type="Proteomes" id="UP000054359">
    <property type="component" value="Unassembled WGS sequence"/>
</dbReference>
<gene>
    <name evidence="2" type="ORF">X975_15314</name>
</gene>
<evidence type="ECO:0000313" key="3">
    <source>
        <dbReference type="Proteomes" id="UP000054359"/>
    </source>
</evidence>
<organism evidence="2 3">
    <name type="scientific">Stegodyphus mimosarum</name>
    <name type="common">African social velvet spider</name>
    <dbReference type="NCBI Taxonomy" id="407821"/>
    <lineage>
        <taxon>Eukaryota</taxon>
        <taxon>Metazoa</taxon>
        <taxon>Ecdysozoa</taxon>
        <taxon>Arthropoda</taxon>
        <taxon>Chelicerata</taxon>
        <taxon>Arachnida</taxon>
        <taxon>Araneae</taxon>
        <taxon>Araneomorphae</taxon>
        <taxon>Entelegynae</taxon>
        <taxon>Eresoidea</taxon>
        <taxon>Eresidae</taxon>
        <taxon>Stegodyphus</taxon>
    </lineage>
</organism>
<proteinExistence type="predicted"/>
<feature type="non-terminal residue" evidence="2">
    <location>
        <position position="46"/>
    </location>
</feature>
<protein>
    <submittedName>
        <fullName evidence="2">Uncharacterized protein</fullName>
    </submittedName>
</protein>
<feature type="signal peptide" evidence="1">
    <location>
        <begin position="1"/>
        <end position="23"/>
    </location>
</feature>
<evidence type="ECO:0000313" key="2">
    <source>
        <dbReference type="EMBL" id="KFM67880.1"/>
    </source>
</evidence>
<reference evidence="2 3" key="1">
    <citation type="submission" date="2013-11" db="EMBL/GenBank/DDBJ databases">
        <title>Genome sequencing of Stegodyphus mimosarum.</title>
        <authorList>
            <person name="Bechsgaard J."/>
        </authorList>
    </citation>
    <scope>NUCLEOTIDE SEQUENCE [LARGE SCALE GENOMIC DNA]</scope>
</reference>
<keyword evidence="1" id="KW-0732">Signal</keyword>
<evidence type="ECO:0000256" key="1">
    <source>
        <dbReference type="SAM" id="SignalP"/>
    </source>
</evidence>
<sequence>MFCMCSVSAIPMVNFLFILAVSSDSLTDENVHLLPSFKSHGIGGIV</sequence>
<keyword evidence="3" id="KW-1185">Reference proteome</keyword>
<accession>A0A087TRZ1</accession>
<name>A0A087TRZ1_STEMI</name>